<dbReference type="InterPro" id="IPR029044">
    <property type="entry name" value="Nucleotide-diphossugar_trans"/>
</dbReference>
<dbReference type="GO" id="GO:0000139">
    <property type="term" value="C:Golgi membrane"/>
    <property type="evidence" value="ECO:0007669"/>
    <property type="project" value="TreeGrafter"/>
</dbReference>
<name>A0A2C5Y4V5_9HYPO</name>
<accession>A0A2C5Y4V5</accession>
<organism evidence="5 6">
    <name type="scientific">Ophiocordyceps australis</name>
    <dbReference type="NCBI Taxonomy" id="1399860"/>
    <lineage>
        <taxon>Eukaryota</taxon>
        <taxon>Fungi</taxon>
        <taxon>Dikarya</taxon>
        <taxon>Ascomycota</taxon>
        <taxon>Pezizomycotina</taxon>
        <taxon>Sordariomycetes</taxon>
        <taxon>Hypocreomycetidae</taxon>
        <taxon>Hypocreales</taxon>
        <taxon>Ophiocordycipitaceae</taxon>
        <taxon>Ophiocordyceps</taxon>
    </lineage>
</organism>
<reference evidence="5 6" key="1">
    <citation type="submission" date="2017-06" db="EMBL/GenBank/DDBJ databases">
        <title>Ant-infecting Ophiocordyceps genomes reveal a high diversity of potential behavioral manipulation genes and a possible major role for enterotoxins.</title>
        <authorList>
            <person name="De Bekker C."/>
            <person name="Evans H.C."/>
            <person name="Brachmann A."/>
            <person name="Hughes D.P."/>
        </authorList>
    </citation>
    <scope>NUCLEOTIDE SEQUENCE [LARGE SCALE GENOMIC DNA]</scope>
    <source>
        <strain evidence="5 6">Map64</strain>
    </source>
</reference>
<gene>
    <name evidence="5" type="ORF">CDD81_6819</name>
</gene>
<dbReference type="InterPro" id="IPR008630">
    <property type="entry name" value="Glyco_trans_34"/>
</dbReference>
<dbReference type="AlphaFoldDB" id="A0A2C5Y4V5"/>
<keyword evidence="6" id="KW-1185">Reference proteome</keyword>
<dbReference type="GO" id="GO:0016757">
    <property type="term" value="F:glycosyltransferase activity"/>
    <property type="evidence" value="ECO:0007669"/>
    <property type="project" value="UniProtKB-KW"/>
</dbReference>
<dbReference type="STRING" id="1399860.A0A2C5Y4V5"/>
<comment type="caution">
    <text evidence="5">The sequence shown here is derived from an EMBL/GenBank/DDBJ whole genome shotgun (WGS) entry which is preliminary data.</text>
</comment>
<keyword evidence="4" id="KW-1133">Transmembrane helix</keyword>
<dbReference type="PANTHER" id="PTHR31306">
    <property type="entry name" value="ALPHA-1,6-MANNOSYLTRANSFERASE MNN11-RELATED"/>
    <property type="match status" value="1"/>
</dbReference>
<keyword evidence="4" id="KW-0812">Transmembrane</keyword>
<evidence type="ECO:0008006" key="7">
    <source>
        <dbReference type="Google" id="ProtNLM"/>
    </source>
</evidence>
<dbReference type="Proteomes" id="UP000226192">
    <property type="component" value="Unassembled WGS sequence"/>
</dbReference>
<evidence type="ECO:0000313" key="6">
    <source>
        <dbReference type="Proteomes" id="UP000226192"/>
    </source>
</evidence>
<dbReference type="Pfam" id="PF05637">
    <property type="entry name" value="Glyco_transf_34"/>
    <property type="match status" value="1"/>
</dbReference>
<keyword evidence="4" id="KW-0472">Membrane</keyword>
<evidence type="ECO:0000256" key="2">
    <source>
        <dbReference type="ARBA" id="ARBA00022676"/>
    </source>
</evidence>
<dbReference type="GO" id="GO:0006487">
    <property type="term" value="P:protein N-linked glycosylation"/>
    <property type="evidence" value="ECO:0007669"/>
    <property type="project" value="TreeGrafter"/>
</dbReference>
<keyword evidence="2" id="KW-0328">Glycosyltransferase</keyword>
<dbReference type="EMBL" id="NJET01000066">
    <property type="protein sequence ID" value="PHH62673.1"/>
    <property type="molecule type" value="Genomic_DNA"/>
</dbReference>
<dbReference type="Gene3D" id="3.90.550.10">
    <property type="entry name" value="Spore Coat Polysaccharide Biosynthesis Protein SpsA, Chain A"/>
    <property type="match status" value="1"/>
</dbReference>
<comment type="similarity">
    <text evidence="1">Belongs to the glycosyltransferase 34 family.</text>
</comment>
<dbReference type="OrthoDB" id="4918811at2759"/>
<keyword evidence="3" id="KW-0808">Transferase</keyword>
<protein>
    <recommendedName>
        <fullName evidence="7">Galactosyl transferase GMA12/MNN10 family protein</fullName>
    </recommendedName>
</protein>
<evidence type="ECO:0000313" key="5">
    <source>
        <dbReference type="EMBL" id="PHH62673.1"/>
    </source>
</evidence>
<proteinExistence type="inferred from homology"/>
<evidence type="ECO:0000256" key="1">
    <source>
        <dbReference type="ARBA" id="ARBA00005664"/>
    </source>
</evidence>
<dbReference type="PANTHER" id="PTHR31306:SF8">
    <property type="entry name" value="GLYCOSYLTRANSFERASE FAMILY 34 PROTEIN"/>
    <property type="match status" value="1"/>
</dbReference>
<sequence length="411" mass="46268">MLKTACFPPQLRQRRVASLLVVASFISLLLHFTLYRESWRHRAHQVLGLSGFKAPAPKQSHDASESEKPLGIGQTYEGSRIGKVTMLYGPSRPVYERALRTHKVHNQIHGYHMVVQRHEMLPGFWTKPSIILSVILNELSKAPNDRLEWLFWIDADSVIINYNTPLDIFLPPSHVEELAHINILVTKDWNGLNNGIFGLRVGPYAAELFASIVAYSHYKPDTPLIFHDQSAMEEVLKMTKFGKHSATLPQRWFNAYTTGIENMPVESEVQAGDLLVHFAGVGNRESVMAHWCDVSEKREAKWLSHASENGLLEQVRTFWDRYKTDLVQNKENWVQGKMKLQEAIGKAQDALTSRAGAAADSEALRKALQAARDLNATVYTIGPDDVGDTERDKLSTVLKEVEKASKPPNAA</sequence>
<feature type="transmembrane region" description="Helical" evidence="4">
    <location>
        <begin position="16"/>
        <end position="35"/>
    </location>
</feature>
<evidence type="ECO:0000256" key="4">
    <source>
        <dbReference type="SAM" id="Phobius"/>
    </source>
</evidence>
<evidence type="ECO:0000256" key="3">
    <source>
        <dbReference type="ARBA" id="ARBA00022679"/>
    </source>
</evidence>